<dbReference type="GeneID" id="85449874"/>
<sequence length="261" mass="29515">MNEMHCLTSHERGFFPFAPPFPCRIGFPNSFRHCPLGNTTLMVFCKTKKRRVCRERPDVIELAAEANRKRPVLWPHLFVSLPGTRHVKMRPHLHLHLSARHRPHTCPDGFVSSSRRMRGQRLIGFDVISLHFVFLPAARFPSLEASLQMHSRSRVHLSYTIDGESPKVTNTGWHATAKEADRPLCISRRCQRNENSKTQIFHRIHNAAQSSIASGRTGYQASASSSCGSEENHSVPPCWHSCGLIWPASAKDSIQTARVVL</sequence>
<dbReference type="Proteomes" id="UP001224890">
    <property type="component" value="Unassembled WGS sequence"/>
</dbReference>
<dbReference type="RefSeq" id="XP_060430588.1">
    <property type="nucleotide sequence ID" value="XM_060565348.1"/>
</dbReference>
<evidence type="ECO:0000313" key="2">
    <source>
        <dbReference type="Proteomes" id="UP001224890"/>
    </source>
</evidence>
<keyword evidence="2" id="KW-1185">Reference proteome</keyword>
<dbReference type="EMBL" id="JAHMHR010000017">
    <property type="protein sequence ID" value="KAK1676585.1"/>
    <property type="molecule type" value="Genomic_DNA"/>
</dbReference>
<dbReference type="AlphaFoldDB" id="A0AAJ0EYV6"/>
<name>A0AAJ0EYV6_9PEZI</name>
<accession>A0AAJ0EYV6</accession>
<comment type="caution">
    <text evidence="1">The sequence shown here is derived from an EMBL/GenBank/DDBJ whole genome shotgun (WGS) entry which is preliminary data.</text>
</comment>
<evidence type="ECO:0000313" key="1">
    <source>
        <dbReference type="EMBL" id="KAK1676585.1"/>
    </source>
</evidence>
<reference evidence="1" key="1">
    <citation type="submission" date="2021-06" db="EMBL/GenBank/DDBJ databases">
        <title>Comparative genomics, transcriptomics and evolutionary studies reveal genomic signatures of adaptation to plant cell wall in hemibiotrophic fungi.</title>
        <authorList>
            <consortium name="DOE Joint Genome Institute"/>
            <person name="Baroncelli R."/>
            <person name="Diaz J.F."/>
            <person name="Benocci T."/>
            <person name="Peng M."/>
            <person name="Battaglia E."/>
            <person name="Haridas S."/>
            <person name="Andreopoulos W."/>
            <person name="Labutti K."/>
            <person name="Pangilinan J."/>
            <person name="Floch G.L."/>
            <person name="Makela M.R."/>
            <person name="Henrissat B."/>
            <person name="Grigoriev I.V."/>
            <person name="Crouch J.A."/>
            <person name="De Vries R.P."/>
            <person name="Sukno S.A."/>
            <person name="Thon M.R."/>
        </authorList>
    </citation>
    <scope>NUCLEOTIDE SEQUENCE</scope>
    <source>
        <strain evidence="1">CBS 193.32</strain>
    </source>
</reference>
<proteinExistence type="predicted"/>
<organism evidence="1 2">
    <name type="scientific">Colletotrichum godetiae</name>
    <dbReference type="NCBI Taxonomy" id="1209918"/>
    <lineage>
        <taxon>Eukaryota</taxon>
        <taxon>Fungi</taxon>
        <taxon>Dikarya</taxon>
        <taxon>Ascomycota</taxon>
        <taxon>Pezizomycotina</taxon>
        <taxon>Sordariomycetes</taxon>
        <taxon>Hypocreomycetidae</taxon>
        <taxon>Glomerellales</taxon>
        <taxon>Glomerellaceae</taxon>
        <taxon>Colletotrichum</taxon>
        <taxon>Colletotrichum acutatum species complex</taxon>
    </lineage>
</organism>
<gene>
    <name evidence="1" type="ORF">BDP55DRAFT_106690</name>
</gene>
<protein>
    <submittedName>
        <fullName evidence="1">Uncharacterized protein</fullName>
    </submittedName>
</protein>